<keyword evidence="3" id="KW-1185">Reference proteome</keyword>
<dbReference type="OrthoDB" id="1305179at2759"/>
<dbReference type="InterPro" id="IPR021109">
    <property type="entry name" value="Peptidase_aspartic_dom_sf"/>
</dbReference>
<evidence type="ECO:0008006" key="4">
    <source>
        <dbReference type="Google" id="ProtNLM"/>
    </source>
</evidence>
<evidence type="ECO:0000313" key="3">
    <source>
        <dbReference type="Proteomes" id="UP000595140"/>
    </source>
</evidence>
<protein>
    <recommendedName>
        <fullName evidence="4">Aspartic peptidase DDI1-type domain-containing protein</fullName>
    </recommendedName>
</protein>
<proteinExistence type="predicted"/>
<evidence type="ECO:0000256" key="1">
    <source>
        <dbReference type="SAM" id="MobiDB-lite"/>
    </source>
</evidence>
<dbReference type="Proteomes" id="UP000595140">
    <property type="component" value="Unassembled WGS sequence"/>
</dbReference>
<organism evidence="2 3">
    <name type="scientific">Cuscuta campestris</name>
    <dbReference type="NCBI Taxonomy" id="132261"/>
    <lineage>
        <taxon>Eukaryota</taxon>
        <taxon>Viridiplantae</taxon>
        <taxon>Streptophyta</taxon>
        <taxon>Embryophyta</taxon>
        <taxon>Tracheophyta</taxon>
        <taxon>Spermatophyta</taxon>
        <taxon>Magnoliopsida</taxon>
        <taxon>eudicotyledons</taxon>
        <taxon>Gunneridae</taxon>
        <taxon>Pentapetalae</taxon>
        <taxon>asterids</taxon>
        <taxon>lamiids</taxon>
        <taxon>Solanales</taxon>
        <taxon>Convolvulaceae</taxon>
        <taxon>Cuscuteae</taxon>
        <taxon>Cuscuta</taxon>
        <taxon>Cuscuta subgen. Grammica</taxon>
        <taxon>Cuscuta sect. Cleistogrammica</taxon>
    </lineage>
</organism>
<dbReference type="PANTHER" id="PTHR33067">
    <property type="entry name" value="RNA-DIRECTED DNA POLYMERASE-RELATED"/>
    <property type="match status" value="1"/>
</dbReference>
<dbReference type="EMBL" id="OOIL02002262">
    <property type="protein sequence ID" value="VFQ81955.1"/>
    <property type="molecule type" value="Genomic_DNA"/>
</dbReference>
<dbReference type="PANTHER" id="PTHR33067:SF9">
    <property type="entry name" value="RNA-DIRECTED DNA POLYMERASE"/>
    <property type="match status" value="1"/>
</dbReference>
<feature type="region of interest" description="Disordered" evidence="1">
    <location>
        <begin position="139"/>
        <end position="163"/>
    </location>
</feature>
<dbReference type="Gene3D" id="2.40.70.10">
    <property type="entry name" value="Acid Proteases"/>
    <property type="match status" value="1"/>
</dbReference>
<evidence type="ECO:0000313" key="2">
    <source>
        <dbReference type="EMBL" id="VFQ81955.1"/>
    </source>
</evidence>
<feature type="compositionally biased region" description="Acidic residues" evidence="1">
    <location>
        <begin position="143"/>
        <end position="153"/>
    </location>
</feature>
<accession>A0A484M004</accession>
<name>A0A484M004_9ASTE</name>
<sequence length="222" mass="24301">MVASLSAECSAVLTKNLPKKQKDLGSFTIPCSIDNVAFNNALADLGASINLMPYYVAQLLGIKELLPTRMCIQLADSSVTYPLGIVEDVLVQFGTSSVEDGPREEGIISMANSTEEKYVELMELCDKVLQEEENAEQVLGVQAEEDEEEEESEPAPTPELKPLPSHLEYAFLDEEEKCLVIIASDLTKEQKESGVVRVSKLETGRLNGYVCTFNALPTTSSF</sequence>
<reference evidence="2 3" key="1">
    <citation type="submission" date="2018-04" db="EMBL/GenBank/DDBJ databases">
        <authorList>
            <person name="Vogel A."/>
        </authorList>
    </citation>
    <scope>NUCLEOTIDE SEQUENCE [LARGE SCALE GENOMIC DNA]</scope>
</reference>
<dbReference type="AlphaFoldDB" id="A0A484M004"/>
<dbReference type="CDD" id="cd00303">
    <property type="entry name" value="retropepsin_like"/>
    <property type="match status" value="1"/>
</dbReference>
<gene>
    <name evidence="2" type="ORF">CCAM_LOCUS23731</name>
</gene>